<feature type="transmembrane region" description="Helical" evidence="1">
    <location>
        <begin position="15"/>
        <end position="35"/>
    </location>
</feature>
<organism evidence="2 3">
    <name type="scientific">Pseudomonas jinjuensis</name>
    <dbReference type="NCBI Taxonomy" id="198616"/>
    <lineage>
        <taxon>Bacteria</taxon>
        <taxon>Pseudomonadati</taxon>
        <taxon>Pseudomonadota</taxon>
        <taxon>Gammaproteobacteria</taxon>
        <taxon>Pseudomonadales</taxon>
        <taxon>Pseudomonadaceae</taxon>
        <taxon>Pseudomonas</taxon>
    </lineage>
</organism>
<evidence type="ECO:0000313" key="3">
    <source>
        <dbReference type="Proteomes" id="UP000242957"/>
    </source>
</evidence>
<accession>A0A1H0G1N3</accession>
<reference evidence="3" key="1">
    <citation type="submission" date="2016-10" db="EMBL/GenBank/DDBJ databases">
        <authorList>
            <person name="Varghese N."/>
            <person name="Submissions S."/>
        </authorList>
    </citation>
    <scope>NUCLEOTIDE SEQUENCE [LARGE SCALE GENOMIC DNA]</scope>
    <source>
        <strain evidence="3">JCM 21621</strain>
    </source>
</reference>
<sequence>MWMSRSTSRRQRGDVLIEALIGMLLTCIVGLGVVYSTSRVAVSQKDMNLQAMAVSQLRDLLQSNGSGTLDLCSGSHQIRLTRQLSLPVSVDGCATQSARVGKNGDLKELNAVPVPLTLSVSDPALGGEVRVGGGL</sequence>
<evidence type="ECO:0000256" key="1">
    <source>
        <dbReference type="SAM" id="Phobius"/>
    </source>
</evidence>
<dbReference type="AlphaFoldDB" id="A0A1H0G1N3"/>
<name>A0A1H0G1N3_9PSED</name>
<dbReference type="Proteomes" id="UP000242957">
    <property type="component" value="Unassembled WGS sequence"/>
</dbReference>
<keyword evidence="1" id="KW-0812">Transmembrane</keyword>
<keyword evidence="1" id="KW-0472">Membrane</keyword>
<keyword evidence="1" id="KW-1133">Transmembrane helix</keyword>
<protein>
    <recommendedName>
        <fullName evidence="4">Type IV pilus assembly protein PilV</fullName>
    </recommendedName>
</protein>
<evidence type="ECO:0000313" key="2">
    <source>
        <dbReference type="EMBL" id="SDO00793.1"/>
    </source>
</evidence>
<dbReference type="STRING" id="198616.SAMN05216193_10716"/>
<keyword evidence="3" id="KW-1185">Reference proteome</keyword>
<dbReference type="EMBL" id="FNIJ01000007">
    <property type="protein sequence ID" value="SDO00793.1"/>
    <property type="molecule type" value="Genomic_DNA"/>
</dbReference>
<gene>
    <name evidence="2" type="ORF">SAMN05216193_10716</name>
</gene>
<evidence type="ECO:0008006" key="4">
    <source>
        <dbReference type="Google" id="ProtNLM"/>
    </source>
</evidence>
<proteinExistence type="predicted"/>